<dbReference type="EMBL" id="PJNB01000001">
    <property type="protein sequence ID" value="PKW18741.1"/>
    <property type="molecule type" value="Genomic_DNA"/>
</dbReference>
<proteinExistence type="predicted"/>
<comment type="caution">
    <text evidence="1">The sequence shown here is derived from an EMBL/GenBank/DDBJ whole genome shotgun (WGS) entry which is preliminary data.</text>
</comment>
<dbReference type="AlphaFoldDB" id="A0A2N3Y786"/>
<organism evidence="1 2">
    <name type="scientific">Saccharopolyspora spinosa</name>
    <dbReference type="NCBI Taxonomy" id="60894"/>
    <lineage>
        <taxon>Bacteria</taxon>
        <taxon>Bacillati</taxon>
        <taxon>Actinomycetota</taxon>
        <taxon>Actinomycetes</taxon>
        <taxon>Pseudonocardiales</taxon>
        <taxon>Pseudonocardiaceae</taxon>
        <taxon>Saccharopolyspora</taxon>
    </lineage>
</organism>
<evidence type="ECO:0000313" key="2">
    <source>
        <dbReference type="Proteomes" id="UP000233786"/>
    </source>
</evidence>
<protein>
    <submittedName>
        <fullName evidence="1">Uncharacterized protein</fullName>
    </submittedName>
</protein>
<accession>A0A2N3Y786</accession>
<evidence type="ECO:0000313" key="1">
    <source>
        <dbReference type="EMBL" id="PKW18741.1"/>
    </source>
</evidence>
<dbReference type="Proteomes" id="UP000233786">
    <property type="component" value="Unassembled WGS sequence"/>
</dbReference>
<keyword evidence="2" id="KW-1185">Reference proteome</keyword>
<sequence>MTDGTGGMLFAWARIDHNRQDSRAQHLRPAGQETYPHNGAPVVLDSADTHTVPVCALAPTTGDAYVFCLDEHYDPQQLKSYVPGSRAWPLYRMPKGPSKGSYSSDPPTRPVPGRFWQFRSGDTFVRVAVPFSGAHGRWVLIELGWGNEFGLFPGFPCV</sequence>
<name>A0A2N3Y786_SACSN</name>
<reference evidence="1" key="1">
    <citation type="submission" date="2017-12" db="EMBL/GenBank/DDBJ databases">
        <title>Sequencing the genomes of 1000 Actinobacteria strains.</title>
        <authorList>
            <person name="Klenk H.-P."/>
        </authorList>
    </citation>
    <scope>NUCLEOTIDE SEQUENCE [LARGE SCALE GENOMIC DNA]</scope>
    <source>
        <strain evidence="1">DSM 44228</strain>
    </source>
</reference>
<gene>
    <name evidence="1" type="ORF">A8926_6868</name>
</gene>